<sequence>MSLFINLVQNESMKIFKKTGTKVMFLILIALIAVIGLVTRFFIGEPADEAADWETVLQQEVQMIEQQLESGEIPPRAAEGLQEQHDLYMYHLEEGIEPLNSSHRWYFIVNNPQFVNFLTMFTVIIAAGIIAGEHSNGTIKLLLIRPVKRWKILLSKWLAAMLFSLVMLATLIIFSVAAGFLIFGFSPEPVRVVEIAGGSIRDMHVALYGAVMYGLAYIELIIMTTFAFMIGTVFRNQSLAIGLSLVLLFTGGQIAYLLSNYNWMKFYLFANTYMIQFFEGQPIIEGLTPLFSSIVLIVYFSLFMLIAMVAFTKRDVAD</sequence>
<evidence type="ECO:0000313" key="3">
    <source>
        <dbReference type="Proteomes" id="UP000198571"/>
    </source>
</evidence>
<feature type="transmembrane region" description="Helical" evidence="1">
    <location>
        <begin position="114"/>
        <end position="132"/>
    </location>
</feature>
<feature type="transmembrane region" description="Helical" evidence="1">
    <location>
        <begin position="153"/>
        <end position="185"/>
    </location>
</feature>
<name>A0A1H9WE61_9BACI</name>
<dbReference type="GO" id="GO:0005886">
    <property type="term" value="C:plasma membrane"/>
    <property type="evidence" value="ECO:0007669"/>
    <property type="project" value="UniProtKB-SubCell"/>
</dbReference>
<feature type="transmembrane region" description="Helical" evidence="1">
    <location>
        <begin position="205"/>
        <end position="227"/>
    </location>
</feature>
<proteinExistence type="predicted"/>
<dbReference type="RefSeq" id="WP_093054586.1">
    <property type="nucleotide sequence ID" value="NZ_FOGT01000016.1"/>
</dbReference>
<feature type="transmembrane region" description="Helical" evidence="1">
    <location>
        <begin position="23"/>
        <end position="43"/>
    </location>
</feature>
<dbReference type="AlphaFoldDB" id="A0A1H9WE61"/>
<keyword evidence="1" id="KW-0812">Transmembrane</keyword>
<keyword evidence="1" id="KW-1133">Transmembrane helix</keyword>
<dbReference type="OrthoDB" id="8613028at2"/>
<keyword evidence="3" id="KW-1185">Reference proteome</keyword>
<protein>
    <submittedName>
        <fullName evidence="2">ABC-2 type transport system permease protein</fullName>
    </submittedName>
</protein>
<dbReference type="STRING" id="1601833.SAMN05518684_11659"/>
<reference evidence="3" key="1">
    <citation type="submission" date="2016-10" db="EMBL/GenBank/DDBJ databases">
        <authorList>
            <person name="Varghese N."/>
            <person name="Submissions S."/>
        </authorList>
    </citation>
    <scope>NUCLEOTIDE SEQUENCE [LARGE SCALE GENOMIC DNA]</scope>
    <source>
        <strain evidence="3">S9</strain>
    </source>
</reference>
<dbReference type="EMBL" id="FOGT01000016">
    <property type="protein sequence ID" value="SES32081.1"/>
    <property type="molecule type" value="Genomic_DNA"/>
</dbReference>
<dbReference type="GO" id="GO:0140359">
    <property type="term" value="F:ABC-type transporter activity"/>
    <property type="evidence" value="ECO:0007669"/>
    <property type="project" value="InterPro"/>
</dbReference>
<feature type="transmembrane region" description="Helical" evidence="1">
    <location>
        <begin position="239"/>
        <end position="258"/>
    </location>
</feature>
<evidence type="ECO:0000256" key="1">
    <source>
        <dbReference type="SAM" id="Phobius"/>
    </source>
</evidence>
<gene>
    <name evidence="2" type="ORF">SAMN05518684_11659</name>
</gene>
<dbReference type="Proteomes" id="UP000198571">
    <property type="component" value="Unassembled WGS sequence"/>
</dbReference>
<dbReference type="PANTHER" id="PTHR37305">
    <property type="entry name" value="INTEGRAL MEMBRANE PROTEIN-RELATED"/>
    <property type="match status" value="1"/>
</dbReference>
<keyword evidence="1" id="KW-0472">Membrane</keyword>
<organism evidence="2 3">
    <name type="scientific">Salipaludibacillus aurantiacus</name>
    <dbReference type="NCBI Taxonomy" id="1601833"/>
    <lineage>
        <taxon>Bacteria</taxon>
        <taxon>Bacillati</taxon>
        <taxon>Bacillota</taxon>
        <taxon>Bacilli</taxon>
        <taxon>Bacillales</taxon>
        <taxon>Bacillaceae</taxon>
    </lineage>
</organism>
<dbReference type="PANTHER" id="PTHR37305:SF1">
    <property type="entry name" value="MEMBRANE PROTEIN"/>
    <property type="match status" value="1"/>
</dbReference>
<feature type="transmembrane region" description="Helical" evidence="1">
    <location>
        <begin position="290"/>
        <end position="311"/>
    </location>
</feature>
<accession>A0A1H9WE61</accession>
<dbReference type="Pfam" id="PF12679">
    <property type="entry name" value="ABC2_membrane_2"/>
    <property type="match status" value="1"/>
</dbReference>
<evidence type="ECO:0000313" key="2">
    <source>
        <dbReference type="EMBL" id="SES32081.1"/>
    </source>
</evidence>